<dbReference type="Proteomes" id="UP000183203">
    <property type="component" value="Unassembled WGS sequence"/>
</dbReference>
<gene>
    <name evidence="8" type="ORF">SAMN05216418_3002</name>
</gene>
<dbReference type="AlphaFoldDB" id="A0A1G6PJV7"/>
<dbReference type="InterPro" id="IPR045214">
    <property type="entry name" value="Surf1/Surf4"/>
</dbReference>
<evidence type="ECO:0000256" key="7">
    <source>
        <dbReference type="SAM" id="MobiDB-lite"/>
    </source>
</evidence>
<feature type="region of interest" description="Disordered" evidence="7">
    <location>
        <begin position="1"/>
        <end position="20"/>
    </location>
</feature>
<organism evidence="8 9">
    <name type="scientific">Microbacterium enclense</name>
    <dbReference type="NCBI Taxonomy" id="993073"/>
    <lineage>
        <taxon>Bacteria</taxon>
        <taxon>Bacillati</taxon>
        <taxon>Actinomycetota</taxon>
        <taxon>Actinomycetes</taxon>
        <taxon>Micrococcales</taxon>
        <taxon>Microbacteriaceae</taxon>
        <taxon>Microbacterium</taxon>
    </lineage>
</organism>
<comment type="similarity">
    <text evidence="2 6">Belongs to the SURF1 family.</text>
</comment>
<evidence type="ECO:0000256" key="6">
    <source>
        <dbReference type="RuleBase" id="RU363076"/>
    </source>
</evidence>
<protein>
    <recommendedName>
        <fullName evidence="6">SURF1-like protein</fullName>
    </recommendedName>
</protein>
<feature type="compositionally biased region" description="Acidic residues" evidence="7">
    <location>
        <begin position="304"/>
        <end position="314"/>
    </location>
</feature>
<evidence type="ECO:0000313" key="9">
    <source>
        <dbReference type="Proteomes" id="UP000183203"/>
    </source>
</evidence>
<dbReference type="CDD" id="cd06662">
    <property type="entry name" value="SURF1"/>
    <property type="match status" value="1"/>
</dbReference>
<dbReference type="GO" id="GO:0005886">
    <property type="term" value="C:plasma membrane"/>
    <property type="evidence" value="ECO:0007669"/>
    <property type="project" value="UniProtKB-SubCell"/>
</dbReference>
<dbReference type="InterPro" id="IPR002994">
    <property type="entry name" value="Surf1/Shy1"/>
</dbReference>
<dbReference type="EMBL" id="FMYG01000007">
    <property type="protein sequence ID" value="SDC79854.1"/>
    <property type="molecule type" value="Genomic_DNA"/>
</dbReference>
<evidence type="ECO:0000313" key="8">
    <source>
        <dbReference type="EMBL" id="SDC79854.1"/>
    </source>
</evidence>
<dbReference type="STRING" id="993073.AS029_13600"/>
<dbReference type="Pfam" id="PF02104">
    <property type="entry name" value="SURF1"/>
    <property type="match status" value="1"/>
</dbReference>
<reference evidence="8 9" key="1">
    <citation type="submission" date="2016-09" db="EMBL/GenBank/DDBJ databases">
        <authorList>
            <person name="Capua I."/>
            <person name="De Benedictis P."/>
            <person name="Joannis T."/>
            <person name="Lombin L.H."/>
            <person name="Cattoli G."/>
        </authorList>
    </citation>
    <scope>NUCLEOTIDE SEQUENCE [LARGE SCALE GENOMIC DNA]</scope>
    <source>
        <strain evidence="8 9">NIO-1002</strain>
    </source>
</reference>
<keyword evidence="3 6" id="KW-0812">Transmembrane</keyword>
<dbReference type="PROSITE" id="PS50895">
    <property type="entry name" value="SURF1"/>
    <property type="match status" value="1"/>
</dbReference>
<feature type="transmembrane region" description="Helical" evidence="6">
    <location>
        <begin position="233"/>
        <end position="256"/>
    </location>
</feature>
<feature type="compositionally biased region" description="Pro residues" evidence="7">
    <location>
        <begin position="217"/>
        <end position="228"/>
    </location>
</feature>
<comment type="subcellular location">
    <subcellularLocation>
        <location evidence="6">Cell membrane</location>
        <topology evidence="6">Multi-pass membrane protein</topology>
    </subcellularLocation>
    <subcellularLocation>
        <location evidence="1">Membrane</location>
    </subcellularLocation>
</comment>
<accession>A0A1G6PJV7</accession>
<evidence type="ECO:0000256" key="2">
    <source>
        <dbReference type="ARBA" id="ARBA00007165"/>
    </source>
</evidence>
<name>A0A1G6PJV7_9MICO</name>
<keyword evidence="6" id="KW-1003">Cell membrane</keyword>
<feature type="compositionally biased region" description="Basic and acidic residues" evidence="7">
    <location>
        <begin position="276"/>
        <end position="288"/>
    </location>
</feature>
<feature type="region of interest" description="Disordered" evidence="7">
    <location>
        <begin position="204"/>
        <end position="228"/>
    </location>
</feature>
<evidence type="ECO:0000256" key="5">
    <source>
        <dbReference type="ARBA" id="ARBA00023136"/>
    </source>
</evidence>
<proteinExistence type="inferred from homology"/>
<dbReference type="PANTHER" id="PTHR23427:SF2">
    <property type="entry name" value="SURFEIT LOCUS PROTEIN 1"/>
    <property type="match status" value="1"/>
</dbReference>
<sequence>MAKTDDVSDRGARVDARPPVSARETPAAARWAMYIGVAILFAIACGFLSHWQFSRNAERTEQLELVANNYDQPAVPLETLLAPGATLDPADEWRPVRLEGRYLPEDQLLVRNRAHGGSAAYEQLVPFQLNDGRTFLVDRGWLAPGDRQSLPDEIPAPPPGDVTVEVRLRPEEAAPTSGRSAEAGQVPTINLGLVAEQTGPIEPGAYGLLVSESPAPATAPQPVDPPSDDPGPYLSYAIQWILFAVMGFAFIGYVIVNERRLRREGDDDDEELPAPAREKAPTERRRVDPVALHRSRKRPRDRDADDEDALLDAR</sequence>
<evidence type="ECO:0000256" key="3">
    <source>
        <dbReference type="ARBA" id="ARBA00022692"/>
    </source>
</evidence>
<keyword evidence="4 6" id="KW-1133">Transmembrane helix</keyword>
<keyword evidence="5 6" id="KW-0472">Membrane</keyword>
<evidence type="ECO:0000256" key="1">
    <source>
        <dbReference type="ARBA" id="ARBA00004370"/>
    </source>
</evidence>
<feature type="compositionally biased region" description="Basic and acidic residues" evidence="7">
    <location>
        <begin position="1"/>
        <end position="16"/>
    </location>
</feature>
<feature type="transmembrane region" description="Helical" evidence="6">
    <location>
        <begin position="31"/>
        <end position="51"/>
    </location>
</feature>
<evidence type="ECO:0000256" key="4">
    <source>
        <dbReference type="ARBA" id="ARBA00022989"/>
    </source>
</evidence>
<feature type="region of interest" description="Disordered" evidence="7">
    <location>
        <begin position="263"/>
        <end position="314"/>
    </location>
</feature>
<dbReference type="PANTHER" id="PTHR23427">
    <property type="entry name" value="SURFEIT LOCUS PROTEIN"/>
    <property type="match status" value="1"/>
</dbReference>